<keyword evidence="2" id="KW-1185">Reference proteome</keyword>
<dbReference type="Proteomes" id="UP000503278">
    <property type="component" value="Chromosome"/>
</dbReference>
<proteinExistence type="predicted"/>
<evidence type="ECO:0000313" key="1">
    <source>
        <dbReference type="EMBL" id="QJD95962.1"/>
    </source>
</evidence>
<keyword evidence="1" id="KW-0808">Transferase</keyword>
<reference evidence="1 2" key="1">
    <citation type="submission" date="2020-04" db="EMBL/GenBank/DDBJ databases">
        <title>Genome sequencing of novel species.</title>
        <authorList>
            <person name="Heo J."/>
            <person name="Kim S.-J."/>
            <person name="Kim J.-S."/>
            <person name="Hong S.-B."/>
            <person name="Kwon S.-W."/>
        </authorList>
    </citation>
    <scope>NUCLEOTIDE SEQUENCE [LARGE SCALE GENOMIC DNA]</scope>
    <source>
        <strain evidence="1 2">F39-2</strain>
    </source>
</reference>
<dbReference type="KEGG" id="mrob:HH214_08775"/>
<dbReference type="InterPro" id="IPR014942">
    <property type="entry name" value="AbiEii"/>
</dbReference>
<dbReference type="RefSeq" id="WP_169606968.1">
    <property type="nucleotide sequence ID" value="NZ_CP051682.1"/>
</dbReference>
<gene>
    <name evidence="1" type="ORF">HH214_08775</name>
</gene>
<dbReference type="Gene3D" id="3.10.450.620">
    <property type="entry name" value="JHP933, nucleotidyltransferase-like core domain"/>
    <property type="match status" value="1"/>
</dbReference>
<dbReference type="AlphaFoldDB" id="A0A7L5DXX4"/>
<protein>
    <submittedName>
        <fullName evidence="1">Nucleotidyl transferase AbiEii/AbiGii toxin family protein</fullName>
    </submittedName>
</protein>
<organism evidence="1 2">
    <name type="scientific">Mucilaginibacter robiniae</name>
    <dbReference type="NCBI Taxonomy" id="2728022"/>
    <lineage>
        <taxon>Bacteria</taxon>
        <taxon>Pseudomonadati</taxon>
        <taxon>Bacteroidota</taxon>
        <taxon>Sphingobacteriia</taxon>
        <taxon>Sphingobacteriales</taxon>
        <taxon>Sphingobacteriaceae</taxon>
        <taxon>Mucilaginibacter</taxon>
    </lineage>
</organism>
<dbReference type="Pfam" id="PF08843">
    <property type="entry name" value="AbiEii"/>
    <property type="match status" value="1"/>
</dbReference>
<dbReference type="GO" id="GO:0016740">
    <property type="term" value="F:transferase activity"/>
    <property type="evidence" value="ECO:0007669"/>
    <property type="project" value="UniProtKB-KW"/>
</dbReference>
<dbReference type="EMBL" id="CP051682">
    <property type="protein sequence ID" value="QJD95962.1"/>
    <property type="molecule type" value="Genomic_DNA"/>
</dbReference>
<name>A0A7L5DXX4_9SPHI</name>
<evidence type="ECO:0000313" key="2">
    <source>
        <dbReference type="Proteomes" id="UP000503278"/>
    </source>
</evidence>
<sequence length="288" mass="33429">MIKEWLDEYQPANEAEARDALREIMQEIALAGLYRAGFFEQAAFYGGTALRIFYGLDRFSEDLDFSLLAPDTRFSLEKYQEAIVAEFAALGMEVSVRTKEKTNRNNIDSAFLKSETLWRELVLEGVIPQNGLDQVAPVKIKLEVDIEPPPGFRTEEKLLLRPFSFYVKCFSLPDLFAGKMHALLFRKWGTNVKGRDWYDMEWYIRKGVPLHLGHFLLRAIDSGDWKKDTLTEDEFRELLSRKIDAVNMNYVRADIRRFVRSDQAIQLWSAAYFHDLAARLRVNPDISL</sequence>
<accession>A0A7L5DXX4</accession>